<dbReference type="Proteomes" id="UP000272942">
    <property type="component" value="Unassembled WGS sequence"/>
</dbReference>
<name>A0A183AHL2_9TREM</name>
<dbReference type="WBParaSite" id="ECPE_0000646001-mRNA-1">
    <property type="protein sequence ID" value="ECPE_0000646001-mRNA-1"/>
    <property type="gene ID" value="ECPE_0000646001"/>
</dbReference>
<gene>
    <name evidence="2" type="ORF">ECPE_LOCUS6447</name>
</gene>
<evidence type="ECO:0000313" key="4">
    <source>
        <dbReference type="WBParaSite" id="ECPE_0000646001-mRNA-1"/>
    </source>
</evidence>
<reference evidence="4" key="1">
    <citation type="submission" date="2016-06" db="UniProtKB">
        <authorList>
            <consortium name="WormBaseParasite"/>
        </authorList>
    </citation>
    <scope>IDENTIFICATION</scope>
</reference>
<evidence type="ECO:0000313" key="3">
    <source>
        <dbReference type="Proteomes" id="UP000272942"/>
    </source>
</evidence>
<organism evidence="4">
    <name type="scientific">Echinostoma caproni</name>
    <dbReference type="NCBI Taxonomy" id="27848"/>
    <lineage>
        <taxon>Eukaryota</taxon>
        <taxon>Metazoa</taxon>
        <taxon>Spiralia</taxon>
        <taxon>Lophotrochozoa</taxon>
        <taxon>Platyhelminthes</taxon>
        <taxon>Trematoda</taxon>
        <taxon>Digenea</taxon>
        <taxon>Plagiorchiida</taxon>
        <taxon>Echinostomata</taxon>
        <taxon>Echinostomatoidea</taxon>
        <taxon>Echinostomatidae</taxon>
        <taxon>Echinostoma</taxon>
    </lineage>
</organism>
<reference evidence="2 3" key="2">
    <citation type="submission" date="2018-11" db="EMBL/GenBank/DDBJ databases">
        <authorList>
            <consortium name="Pathogen Informatics"/>
        </authorList>
    </citation>
    <scope>NUCLEOTIDE SEQUENCE [LARGE SCALE GENOMIC DNA]</scope>
    <source>
        <strain evidence="2 3">Egypt</strain>
    </source>
</reference>
<keyword evidence="3" id="KW-1185">Reference proteome</keyword>
<accession>A0A183AHL2</accession>
<dbReference type="AlphaFoldDB" id="A0A183AHL2"/>
<keyword evidence="1" id="KW-0472">Membrane</keyword>
<feature type="transmembrane region" description="Helical" evidence="1">
    <location>
        <begin position="16"/>
        <end position="37"/>
    </location>
</feature>
<dbReference type="EMBL" id="UZAN01043452">
    <property type="protein sequence ID" value="VDP78401.1"/>
    <property type="molecule type" value="Genomic_DNA"/>
</dbReference>
<evidence type="ECO:0000313" key="2">
    <source>
        <dbReference type="EMBL" id="VDP78401.1"/>
    </source>
</evidence>
<evidence type="ECO:0000256" key="1">
    <source>
        <dbReference type="SAM" id="Phobius"/>
    </source>
</evidence>
<keyword evidence="1" id="KW-1133">Transmembrane helix</keyword>
<protein>
    <submittedName>
        <fullName evidence="4">Transmembrane protein</fullName>
    </submittedName>
</protein>
<sequence>MPKKSDSEKSQEEDPTVGFGTLGTMVFQLLALLSSVVRGGQVHRQPSPSFPPSNKFSLGDDSRRWAADAQEYVELFIPSDRRRVLFSLLEGEAKEHEAFKELRERLCTTPIPGLIDYGILQFHEMRRVSLLVNTRNTEVCDKDMRTMIFLEQ</sequence>
<proteinExistence type="predicted"/>
<keyword evidence="1" id="KW-0812">Transmembrane</keyword>